<protein>
    <submittedName>
        <fullName evidence="6">ABC transporter substrate-binding protein</fullName>
    </submittedName>
</protein>
<dbReference type="InterPro" id="IPR000914">
    <property type="entry name" value="SBP_5_dom"/>
</dbReference>
<accession>A0A7C4QTT0</accession>
<dbReference type="EMBL" id="DSVQ01000019">
    <property type="protein sequence ID" value="HGT41226.1"/>
    <property type="molecule type" value="Genomic_DNA"/>
</dbReference>
<comment type="similarity">
    <text evidence="1">Belongs to the bacterial solute-binding protein 5 family.</text>
</comment>
<keyword evidence="2" id="KW-0813">Transport</keyword>
<reference evidence="6" key="1">
    <citation type="journal article" date="2020" name="mSystems">
        <title>Genome- and Community-Level Interaction Insights into Carbon Utilization and Element Cycling Functions of Hydrothermarchaeota in Hydrothermal Sediment.</title>
        <authorList>
            <person name="Zhou Z."/>
            <person name="Liu Y."/>
            <person name="Xu W."/>
            <person name="Pan J."/>
            <person name="Luo Z.H."/>
            <person name="Li M."/>
        </authorList>
    </citation>
    <scope>NUCLEOTIDE SEQUENCE [LARGE SCALE GENOMIC DNA]</scope>
    <source>
        <strain evidence="6">SpSt-508</strain>
    </source>
</reference>
<proteinExistence type="inferred from homology"/>
<evidence type="ECO:0000259" key="5">
    <source>
        <dbReference type="Pfam" id="PF00496"/>
    </source>
</evidence>
<dbReference type="Gene3D" id="3.40.190.10">
    <property type="entry name" value="Periplasmic binding protein-like II"/>
    <property type="match status" value="2"/>
</dbReference>
<evidence type="ECO:0000256" key="2">
    <source>
        <dbReference type="ARBA" id="ARBA00022448"/>
    </source>
</evidence>
<dbReference type="SUPFAM" id="SSF53850">
    <property type="entry name" value="Periplasmic binding protein-like II"/>
    <property type="match status" value="2"/>
</dbReference>
<dbReference type="Pfam" id="PF00496">
    <property type="entry name" value="SBP_bac_5"/>
    <property type="match status" value="1"/>
</dbReference>
<dbReference type="GO" id="GO:1904680">
    <property type="term" value="F:peptide transmembrane transporter activity"/>
    <property type="evidence" value="ECO:0007669"/>
    <property type="project" value="TreeGrafter"/>
</dbReference>
<dbReference type="PANTHER" id="PTHR30290:SF9">
    <property type="entry name" value="OLIGOPEPTIDE-BINDING PROTEIN APPA"/>
    <property type="match status" value="1"/>
</dbReference>
<gene>
    <name evidence="6" type="ORF">ENS64_18415</name>
</gene>
<feature type="domain" description="Solute-binding protein family 5" evidence="5">
    <location>
        <begin position="334"/>
        <end position="729"/>
    </location>
</feature>
<dbReference type="AlphaFoldDB" id="A0A7C4QTT0"/>
<organism evidence="6">
    <name type="scientific">Schlesneria paludicola</name>
    <dbReference type="NCBI Taxonomy" id="360056"/>
    <lineage>
        <taxon>Bacteria</taxon>
        <taxon>Pseudomonadati</taxon>
        <taxon>Planctomycetota</taxon>
        <taxon>Planctomycetia</taxon>
        <taxon>Planctomycetales</taxon>
        <taxon>Planctomycetaceae</taxon>
        <taxon>Schlesneria</taxon>
    </lineage>
</organism>
<dbReference type="GO" id="GO:0015833">
    <property type="term" value="P:peptide transport"/>
    <property type="evidence" value="ECO:0007669"/>
    <property type="project" value="TreeGrafter"/>
</dbReference>
<feature type="region of interest" description="Disordered" evidence="4">
    <location>
        <begin position="34"/>
        <end position="75"/>
    </location>
</feature>
<evidence type="ECO:0000256" key="4">
    <source>
        <dbReference type="SAM" id="MobiDB-lite"/>
    </source>
</evidence>
<name>A0A7C4QTT0_9PLAN</name>
<feature type="compositionally biased region" description="Low complexity" evidence="4">
    <location>
        <begin position="34"/>
        <end position="44"/>
    </location>
</feature>
<evidence type="ECO:0000256" key="1">
    <source>
        <dbReference type="ARBA" id="ARBA00005695"/>
    </source>
</evidence>
<dbReference type="Gene3D" id="3.10.105.10">
    <property type="entry name" value="Dipeptide-binding Protein, Domain 3"/>
    <property type="match status" value="1"/>
</dbReference>
<evidence type="ECO:0000256" key="3">
    <source>
        <dbReference type="ARBA" id="ARBA00022729"/>
    </source>
</evidence>
<feature type="compositionally biased region" description="Polar residues" evidence="4">
    <location>
        <begin position="62"/>
        <end position="75"/>
    </location>
</feature>
<dbReference type="PROSITE" id="PS51257">
    <property type="entry name" value="PROKAR_LIPOPROTEIN"/>
    <property type="match status" value="1"/>
</dbReference>
<dbReference type="InterPro" id="IPR039424">
    <property type="entry name" value="SBP_5"/>
</dbReference>
<evidence type="ECO:0000313" key="6">
    <source>
        <dbReference type="EMBL" id="HGT41226.1"/>
    </source>
</evidence>
<dbReference type="PANTHER" id="PTHR30290">
    <property type="entry name" value="PERIPLASMIC BINDING COMPONENT OF ABC TRANSPORTER"/>
    <property type="match status" value="1"/>
</dbReference>
<sequence length="822" mass="92178">MPSMARLLPSSWGLPPSWVLVVGVMLPLAAGCTTSSAPPAAATGEGNRSATDTDPSAEAWTATGSTADGGSASQSLPMEVMSEVDGIPIPRIRSAAQSLSLQGAIPADVGNEHAARNPASPAAGDWIVVRLESEPKNLNPMNENSNVARIILSYVTQSLLWQNPETFEFEPLIAARWTAEDSVKLHPDYPGKERRIAVEGSEPAPQLELEYAAPPKGSDQPAPKIELRTLDGEGRAMGRVWVGVFPVGRIVGAPVTGFHDWSDAQGRLVISGIPSGQYVVKVGAEVYGKATRADDGSLTVVPATSENPLAAELQAAGKTELRLEAGEWIDWQQQTYYTYYLRPDVTWSDGQPFTTRDLEFAFAVAKNPTVDNDSLKGYYQDLVECTALSPQVVRMRYRQQYFLALEFTAGLSVFGPPYHQFQRLVRSKLGGELTLERLSAEEEAQQKKISVHGAAFGRFFNTDDEYNLRPMGTGPYVIERWERGDRVELVRRKDYWNSEKRGYLDRIVFKFIPDNVSALRALQAGQLDFCARLTPEQYFEDLKGPPDWFQGKYLKAAWFSPAFSYFGWNMLKPEFQDRRVRVALGLLFDKQRFLEEKLYHAGVVVSGPQYYFGPGYDHEVPPLGYDPETARDLLAEAGWVDTNGDGLLDKDGQPMKLNLPMVKGRPDVEQRAQVFQKNLKDVGIQLDIQFLEWASFLEKLRAKDFDVCTLSWALPLESDPYQIWHSSGAGKENRGSNHVSFSHPLADELIERIRVTIDAAERKQLHAAFHRLLDREQPYMFLYCPQDFGVYHQRFRGVKWYRLRPGFDLTEWYVPAAEQVYK</sequence>
<keyword evidence="3" id="KW-0732">Signal</keyword>
<comment type="caution">
    <text evidence="6">The sequence shown here is derived from an EMBL/GenBank/DDBJ whole genome shotgun (WGS) entry which is preliminary data.</text>
</comment>